<keyword evidence="5 10" id="KW-0808">Transferase</keyword>
<dbReference type="InterPro" id="IPR023267">
    <property type="entry name" value="RCMT"/>
</dbReference>
<evidence type="ECO:0000256" key="7">
    <source>
        <dbReference type="ARBA" id="ARBA00022694"/>
    </source>
</evidence>
<dbReference type="Pfam" id="PF25378">
    <property type="entry name" value="PUA_NSUN2"/>
    <property type="match status" value="1"/>
</dbReference>
<sequence length="849" mass="96339">MIALRTPVSLRHLVVAGGQRKRCIGGDRKRGRAQRRHFAGALESLWRHSPHPRCSPAPAAARQSNSSWQPPVLENTAFEEYYKEQQIVHEEEWDAFMSVLRKPLPATFRINASCRFLGDICSKLENDFRRSLECEVSDEYGEDFISPLTWYPGNLAWRLNFSRKQLRKTEALESFHEFLKHESEVGNITRQEAVSMVPPLFLNVQPDHHILDMCAAPGSKTFQLLEFIHQSKEPGLLPRALVIANDFKAQRCDLLIHNTKRMCTANLIVTNHDAQNFPTCSLAKDHSETDKDHHKPQRLEFDRVLCDVPCSGDGTIRKSHDMWRKWNSSMGNEFHLLQVNIAMRGIALLKVGGRMVYSTCSMNPIENEAVVAELLRRSGNSVELLDVSEELPELVRRPGLSTWKVNDRGSWCQTHEDVSHDRKNVILPSMFPSSKSTHEGHAVYNNVDAKLEYSMSFSRNFKIEEMSNVNCDTGGVSASISAQNSDYTSNSVGSKSPLSRCMRIVPHDQDGGAFFIAVIHKLSPLNESQMTKVGKTEHPLSTARTVGLQEQYQPEITTPAKKMMHQHGIVSEGRGDNKLPVEQENLSVDNQTSKHSNLIEGKMETDDVKYSQTKSGDIIHRTKLDRQYKWKGIDPVLFFEDDAVIKNIVSFFGIEETFSLEGRLVTRSTDNARRIYYISKSVQEILEVNVQVGEQIKIASVGVKMFERHRSKDGCSCAYRLSYEGLSLLFPYMRKRILYASPVDFKQLLQCRTINFAHFTDARFGEEASSLMPGCCVVVLREGHQDADSVAMDPSTISIVCWRGKSTMNVLVSPPDRKELLEYRFGFKEFNFEDEKPNKDINGLDEGNC</sequence>
<evidence type="ECO:0000256" key="1">
    <source>
        <dbReference type="ARBA" id="ARBA00004123"/>
    </source>
</evidence>
<comment type="similarity">
    <text evidence="2 10">Belongs to the class I-like SAM-binding methyltransferase superfamily. RsmB/NOP family.</text>
</comment>
<dbReference type="InterPro" id="IPR029063">
    <property type="entry name" value="SAM-dependent_MTases_sf"/>
</dbReference>
<dbReference type="PROSITE" id="PS01153">
    <property type="entry name" value="NOL1_NOP2_SUN"/>
    <property type="match status" value="1"/>
</dbReference>
<dbReference type="AlphaFoldDB" id="A0AAD8QUG4"/>
<dbReference type="GO" id="GO:0016428">
    <property type="term" value="F:tRNA (cytidine-5-)-methyltransferase activity"/>
    <property type="evidence" value="ECO:0007669"/>
    <property type="project" value="InterPro"/>
</dbReference>
<feature type="binding site" evidence="10">
    <location>
        <position position="307"/>
    </location>
    <ligand>
        <name>S-adenosyl-L-methionine</name>
        <dbReference type="ChEBI" id="CHEBI:59789"/>
    </ligand>
</feature>
<evidence type="ECO:0000313" key="12">
    <source>
        <dbReference type="EMBL" id="KAK1607363.1"/>
    </source>
</evidence>
<dbReference type="FunFam" id="3.40.50.150:FF:000153">
    <property type="entry name" value="S-adenosyl-L-methionine-dependent methyltransferase superfamily protein"/>
    <property type="match status" value="1"/>
</dbReference>
<dbReference type="Pfam" id="PF01189">
    <property type="entry name" value="Methyltr_RsmB-F"/>
    <property type="match status" value="1"/>
</dbReference>
<feature type="binding site" evidence="10">
    <location>
        <position position="273"/>
    </location>
    <ligand>
        <name>S-adenosyl-L-methionine</name>
        <dbReference type="ChEBI" id="CHEBI:59789"/>
    </ligand>
</feature>
<dbReference type="Gene3D" id="3.40.50.150">
    <property type="entry name" value="Vaccinia Virus protein VP39"/>
    <property type="match status" value="1"/>
</dbReference>
<dbReference type="GO" id="GO:0030488">
    <property type="term" value="P:tRNA methylation"/>
    <property type="evidence" value="ECO:0007669"/>
    <property type="project" value="UniProtKB-ARBA"/>
</dbReference>
<keyword evidence="9" id="KW-0539">Nucleus</keyword>
<dbReference type="SUPFAM" id="SSF53335">
    <property type="entry name" value="S-adenosyl-L-methionine-dependent methyltransferases"/>
    <property type="match status" value="1"/>
</dbReference>
<accession>A0AAD8QUG4</accession>
<keyword evidence="6 10" id="KW-0949">S-adenosyl-L-methionine</keyword>
<organism evidence="12 13">
    <name type="scientific">Lolium multiflorum</name>
    <name type="common">Italian ryegrass</name>
    <name type="synonym">Lolium perenne subsp. multiflorum</name>
    <dbReference type="NCBI Taxonomy" id="4521"/>
    <lineage>
        <taxon>Eukaryota</taxon>
        <taxon>Viridiplantae</taxon>
        <taxon>Streptophyta</taxon>
        <taxon>Embryophyta</taxon>
        <taxon>Tracheophyta</taxon>
        <taxon>Spermatophyta</taxon>
        <taxon>Magnoliopsida</taxon>
        <taxon>Liliopsida</taxon>
        <taxon>Poales</taxon>
        <taxon>Poaceae</taxon>
        <taxon>BOP clade</taxon>
        <taxon>Pooideae</taxon>
        <taxon>Poodae</taxon>
        <taxon>Poeae</taxon>
        <taxon>Poeae Chloroplast Group 2 (Poeae type)</taxon>
        <taxon>Loliodinae</taxon>
        <taxon>Loliinae</taxon>
        <taxon>Lolium</taxon>
    </lineage>
</organism>
<evidence type="ECO:0000256" key="4">
    <source>
        <dbReference type="ARBA" id="ARBA00022603"/>
    </source>
</evidence>
<evidence type="ECO:0000256" key="6">
    <source>
        <dbReference type="ARBA" id="ARBA00022691"/>
    </source>
</evidence>
<dbReference type="Pfam" id="PF25376">
    <property type="entry name" value="Pre-PUA_NSUN2"/>
    <property type="match status" value="1"/>
</dbReference>
<evidence type="ECO:0000256" key="8">
    <source>
        <dbReference type="ARBA" id="ARBA00022884"/>
    </source>
</evidence>
<reference evidence="12" key="1">
    <citation type="submission" date="2023-07" db="EMBL/GenBank/DDBJ databases">
        <title>A chromosome-level genome assembly of Lolium multiflorum.</title>
        <authorList>
            <person name="Chen Y."/>
            <person name="Copetti D."/>
            <person name="Kolliker R."/>
            <person name="Studer B."/>
        </authorList>
    </citation>
    <scope>NUCLEOTIDE SEQUENCE</scope>
    <source>
        <strain evidence="12">02402/16</strain>
        <tissue evidence="12">Leaf</tissue>
    </source>
</reference>
<dbReference type="InterPro" id="IPR018314">
    <property type="entry name" value="RsmB/NOL1/NOP2-like_CS"/>
</dbReference>
<dbReference type="InterPro" id="IPR057286">
    <property type="entry name" value="PUA_NSUN2"/>
</dbReference>
<gene>
    <name evidence="12" type="ORF">QYE76_031036</name>
</gene>
<dbReference type="PRINTS" id="PR02011">
    <property type="entry name" value="RCMTNCL1"/>
</dbReference>
<evidence type="ECO:0000256" key="3">
    <source>
        <dbReference type="ARBA" id="ARBA00022555"/>
    </source>
</evidence>
<feature type="binding site" evidence="10">
    <location>
        <position position="246"/>
    </location>
    <ligand>
        <name>S-adenosyl-L-methionine</name>
        <dbReference type="ChEBI" id="CHEBI:59789"/>
    </ligand>
</feature>
<dbReference type="InterPro" id="IPR057285">
    <property type="entry name" value="Pre-PUA_NSUN2"/>
</dbReference>
<evidence type="ECO:0000313" key="13">
    <source>
        <dbReference type="Proteomes" id="UP001231189"/>
    </source>
</evidence>
<name>A0AAD8QUG4_LOLMU</name>
<dbReference type="GO" id="GO:0000049">
    <property type="term" value="F:tRNA binding"/>
    <property type="evidence" value="ECO:0007669"/>
    <property type="project" value="UniProtKB-KW"/>
</dbReference>
<evidence type="ECO:0000256" key="10">
    <source>
        <dbReference type="PROSITE-ProRule" id="PRU01023"/>
    </source>
</evidence>
<dbReference type="EMBL" id="JAUUTY010000007">
    <property type="protein sequence ID" value="KAK1607363.1"/>
    <property type="molecule type" value="Genomic_DNA"/>
</dbReference>
<protein>
    <recommendedName>
        <fullName evidence="11">SAM-dependent MTase RsmB/NOP-type domain-containing protein</fullName>
    </recommendedName>
</protein>
<evidence type="ECO:0000256" key="2">
    <source>
        <dbReference type="ARBA" id="ARBA00007494"/>
    </source>
</evidence>
<keyword evidence="4 10" id="KW-0489">Methyltransferase</keyword>
<dbReference type="PRINTS" id="PR02008">
    <property type="entry name" value="RCMTFAMILY"/>
</dbReference>
<keyword evidence="7" id="KW-0819">tRNA processing</keyword>
<dbReference type="PANTHER" id="PTHR22808">
    <property type="entry name" value="NCL1 YEAST -RELATED NOL1/NOP2/FMU SUN DOMAIN-CONTAINING"/>
    <property type="match status" value="1"/>
</dbReference>
<evidence type="ECO:0000256" key="9">
    <source>
        <dbReference type="ARBA" id="ARBA00023242"/>
    </source>
</evidence>
<keyword evidence="13" id="KW-1185">Reference proteome</keyword>
<evidence type="ECO:0000256" key="5">
    <source>
        <dbReference type="ARBA" id="ARBA00022679"/>
    </source>
</evidence>
<dbReference type="PROSITE" id="PS51686">
    <property type="entry name" value="SAM_MT_RSMB_NOP"/>
    <property type="match status" value="1"/>
</dbReference>
<keyword evidence="8 10" id="KW-0694">RNA-binding</keyword>
<proteinExistence type="inferred from homology"/>
<comment type="subcellular location">
    <subcellularLocation>
        <location evidence="1">Nucleus</location>
    </subcellularLocation>
</comment>
<dbReference type="InterPro" id="IPR049560">
    <property type="entry name" value="MeTrfase_RsmB-F_NOP2_cat"/>
</dbReference>
<dbReference type="InterPro" id="IPR023270">
    <property type="entry name" value="RCMT_NCL1"/>
</dbReference>
<feature type="domain" description="SAM-dependent MTase RsmB/NOP-type" evidence="11">
    <location>
        <begin position="96"/>
        <end position="522"/>
    </location>
</feature>
<comment type="caution">
    <text evidence="12">The sequence shown here is derived from an EMBL/GenBank/DDBJ whole genome shotgun (WGS) entry which is preliminary data.</text>
</comment>
<dbReference type="GO" id="GO:0005634">
    <property type="term" value="C:nucleus"/>
    <property type="evidence" value="ECO:0007669"/>
    <property type="project" value="UniProtKB-SubCell"/>
</dbReference>
<dbReference type="PANTHER" id="PTHR22808:SF14">
    <property type="entry name" value="OS08G0484400 PROTEIN"/>
    <property type="match status" value="1"/>
</dbReference>
<feature type="binding site" evidence="10">
    <location>
        <begin position="214"/>
        <end position="220"/>
    </location>
    <ligand>
        <name>S-adenosyl-L-methionine</name>
        <dbReference type="ChEBI" id="CHEBI:59789"/>
    </ligand>
</feature>
<feature type="active site" description="Nucleophile" evidence="10">
    <location>
        <position position="360"/>
    </location>
</feature>
<keyword evidence="3" id="KW-0820">tRNA-binding</keyword>
<evidence type="ECO:0000259" key="11">
    <source>
        <dbReference type="PROSITE" id="PS51686"/>
    </source>
</evidence>
<dbReference type="InterPro" id="IPR001678">
    <property type="entry name" value="MeTrfase_RsmB-F_NOP2_dom"/>
</dbReference>
<dbReference type="Proteomes" id="UP001231189">
    <property type="component" value="Unassembled WGS sequence"/>
</dbReference>